<dbReference type="OrthoDB" id="9760250at2"/>
<reference evidence="3 4" key="1">
    <citation type="submission" date="2019-06" db="EMBL/GenBank/DDBJ databases">
        <title>Genome sequence of Rhodobacteraceae bacterium D4M1.</title>
        <authorList>
            <person name="Cao J."/>
        </authorList>
    </citation>
    <scope>NUCLEOTIDE SEQUENCE [LARGE SCALE GENOMIC DNA]</scope>
    <source>
        <strain evidence="3 4">D4M1</strain>
    </source>
</reference>
<organism evidence="3 4">
    <name type="scientific">Paroceanicella profunda</name>
    <dbReference type="NCBI Taxonomy" id="2579971"/>
    <lineage>
        <taxon>Bacteria</taxon>
        <taxon>Pseudomonadati</taxon>
        <taxon>Pseudomonadota</taxon>
        <taxon>Alphaproteobacteria</taxon>
        <taxon>Rhodobacterales</taxon>
        <taxon>Paracoccaceae</taxon>
        <taxon>Paroceanicella</taxon>
    </lineage>
</organism>
<evidence type="ECO:0000313" key="4">
    <source>
        <dbReference type="Proteomes" id="UP000305888"/>
    </source>
</evidence>
<dbReference type="InterPro" id="IPR046462">
    <property type="entry name" value="TerL_nuclease"/>
</dbReference>
<evidence type="ECO:0000259" key="1">
    <source>
        <dbReference type="Pfam" id="PF03354"/>
    </source>
</evidence>
<dbReference type="GO" id="GO:0004519">
    <property type="term" value="F:endonuclease activity"/>
    <property type="evidence" value="ECO:0007669"/>
    <property type="project" value="InterPro"/>
</dbReference>
<evidence type="ECO:0000259" key="2">
    <source>
        <dbReference type="Pfam" id="PF20441"/>
    </source>
</evidence>
<sequence>MSDDASLHPTALYARDVVAGTVAAGELVRLACERHLSDLDTGHERGLGFDCAAASRILKFAGMVKHTTGPLAGEPIRLSPWQQFRFGSVFGWKRADGRRRFRSSYTQVAKKNGKTTDTGIPAIYCTALDGEAAPQVYCAATTRDQAGLLFKEIKRMIAGAPVLAALLDAQKYEITCALSGGTISALSRDGQSADGINPHFVSMDELHRWADRELAEIVRNSMIARAQPLEWMITTAGASRLSYCGEVRTYAEKVLRGSVRDDSLFAYVAEPPPDADPGAPATWEMGNPNLDVSVPRGELARLHAEAVEIPGRMPNFRRLHLNLWTEGMQTWIADDTWRRGDMPWALEACFGMKAWAALDLSSTVDTSALALAIPHEGAIRLHVWTFLPAGADGFIARAQRENKDFIAWRDAGWLEVHDDGGAIEEEKILERLAWIKEHFRLQELAYDRWGMASMRRRILERGLPLVEHGQGFASMSAPMKAVEKLVVQGRIHHRGNPTLAWGVGNVFRDEDAAENIKPNKRKSWGRIDPAVAAIMAVGRAEVGASAVRERGEMRFA</sequence>
<proteinExistence type="predicted"/>
<dbReference type="InterPro" id="IPR005021">
    <property type="entry name" value="Terminase_largesu-like"/>
</dbReference>
<keyword evidence="4" id="KW-1185">Reference proteome</keyword>
<dbReference type="PANTHER" id="PTHR41287">
    <property type="match status" value="1"/>
</dbReference>
<dbReference type="KEGG" id="ppru:FDP22_06760"/>
<name>A0A5B8FH20_9RHOB</name>
<dbReference type="InterPro" id="IPR046461">
    <property type="entry name" value="TerL_ATPase"/>
</dbReference>
<dbReference type="RefSeq" id="WP_138572480.1">
    <property type="nucleotide sequence ID" value="NZ_CP040818.1"/>
</dbReference>
<feature type="domain" description="Terminase large subunit-like ATPase" evidence="1">
    <location>
        <begin position="80"/>
        <end position="252"/>
    </location>
</feature>
<accession>A0A5B8FH20</accession>
<evidence type="ECO:0000313" key="3">
    <source>
        <dbReference type="EMBL" id="QDL91508.1"/>
    </source>
</evidence>
<dbReference type="InterPro" id="IPR027417">
    <property type="entry name" value="P-loop_NTPase"/>
</dbReference>
<gene>
    <name evidence="3" type="ORF">FDP22_06760</name>
</gene>
<dbReference type="AlphaFoldDB" id="A0A5B8FH20"/>
<dbReference type="Gene3D" id="3.40.50.300">
    <property type="entry name" value="P-loop containing nucleotide triphosphate hydrolases"/>
    <property type="match status" value="1"/>
</dbReference>
<dbReference type="Proteomes" id="UP000305888">
    <property type="component" value="Chromosome"/>
</dbReference>
<dbReference type="EMBL" id="CP040818">
    <property type="protein sequence ID" value="QDL91508.1"/>
    <property type="molecule type" value="Genomic_DNA"/>
</dbReference>
<dbReference type="PANTHER" id="PTHR41287:SF1">
    <property type="entry name" value="PROTEIN YMFN"/>
    <property type="match status" value="1"/>
</dbReference>
<dbReference type="Pfam" id="PF20441">
    <property type="entry name" value="TerL_nuclease"/>
    <property type="match status" value="1"/>
</dbReference>
<feature type="domain" description="Terminase large subunit-like endonuclease" evidence="2">
    <location>
        <begin position="259"/>
        <end position="541"/>
    </location>
</feature>
<protein>
    <submittedName>
        <fullName evidence="3">Terminase</fullName>
    </submittedName>
</protein>
<dbReference type="Pfam" id="PF03354">
    <property type="entry name" value="TerL_ATPase"/>
    <property type="match status" value="1"/>
</dbReference>